<name>A0A0C2ZB19_9AGAM</name>
<dbReference type="HOGENOM" id="CLU_2307723_0_0_1"/>
<sequence>MRRDSQQVKPCAPSSFSNVGVAMGRVLISVTDLTQLKRSSGPTEEQPNVDAAIHRECAESILDGAQSPTSLTSSQDLKSLPGNAQVLQTAVDSLNMQKAI</sequence>
<proteinExistence type="predicted"/>
<gene>
    <name evidence="1" type="ORF">SCLCIDRAFT_1225457</name>
</gene>
<reference evidence="2" key="2">
    <citation type="submission" date="2015-01" db="EMBL/GenBank/DDBJ databases">
        <title>Evolutionary Origins and Diversification of the Mycorrhizal Mutualists.</title>
        <authorList>
            <consortium name="DOE Joint Genome Institute"/>
            <consortium name="Mycorrhizal Genomics Consortium"/>
            <person name="Kohler A."/>
            <person name="Kuo A."/>
            <person name="Nagy L.G."/>
            <person name="Floudas D."/>
            <person name="Copeland A."/>
            <person name="Barry K.W."/>
            <person name="Cichocki N."/>
            <person name="Veneault-Fourrey C."/>
            <person name="LaButti K."/>
            <person name="Lindquist E.A."/>
            <person name="Lipzen A."/>
            <person name="Lundell T."/>
            <person name="Morin E."/>
            <person name="Murat C."/>
            <person name="Riley R."/>
            <person name="Ohm R."/>
            <person name="Sun H."/>
            <person name="Tunlid A."/>
            <person name="Henrissat B."/>
            <person name="Grigoriev I.V."/>
            <person name="Hibbett D.S."/>
            <person name="Martin F."/>
        </authorList>
    </citation>
    <scope>NUCLEOTIDE SEQUENCE [LARGE SCALE GENOMIC DNA]</scope>
    <source>
        <strain evidence="2">Foug A</strain>
    </source>
</reference>
<evidence type="ECO:0000313" key="2">
    <source>
        <dbReference type="Proteomes" id="UP000053989"/>
    </source>
</evidence>
<accession>A0A0C2ZB19</accession>
<protein>
    <submittedName>
        <fullName evidence="1">Uncharacterized protein</fullName>
    </submittedName>
</protein>
<evidence type="ECO:0000313" key="1">
    <source>
        <dbReference type="EMBL" id="KIM50267.1"/>
    </source>
</evidence>
<dbReference type="Proteomes" id="UP000053989">
    <property type="component" value="Unassembled WGS sequence"/>
</dbReference>
<dbReference type="InParanoid" id="A0A0C2ZB19"/>
<dbReference type="EMBL" id="KN822545">
    <property type="protein sequence ID" value="KIM50267.1"/>
    <property type="molecule type" value="Genomic_DNA"/>
</dbReference>
<keyword evidence="2" id="KW-1185">Reference proteome</keyword>
<reference evidence="1 2" key="1">
    <citation type="submission" date="2014-04" db="EMBL/GenBank/DDBJ databases">
        <authorList>
            <consortium name="DOE Joint Genome Institute"/>
            <person name="Kuo A."/>
            <person name="Kohler A."/>
            <person name="Nagy L.G."/>
            <person name="Floudas D."/>
            <person name="Copeland A."/>
            <person name="Barry K.W."/>
            <person name="Cichocki N."/>
            <person name="Veneault-Fourrey C."/>
            <person name="LaButti K."/>
            <person name="Lindquist E.A."/>
            <person name="Lipzen A."/>
            <person name="Lundell T."/>
            <person name="Morin E."/>
            <person name="Murat C."/>
            <person name="Sun H."/>
            <person name="Tunlid A."/>
            <person name="Henrissat B."/>
            <person name="Grigoriev I.V."/>
            <person name="Hibbett D.S."/>
            <person name="Martin F."/>
            <person name="Nordberg H.P."/>
            <person name="Cantor M.N."/>
            <person name="Hua S.X."/>
        </authorList>
    </citation>
    <scope>NUCLEOTIDE SEQUENCE [LARGE SCALE GENOMIC DNA]</scope>
    <source>
        <strain evidence="1 2">Foug A</strain>
    </source>
</reference>
<dbReference type="AlphaFoldDB" id="A0A0C2ZB19"/>
<organism evidence="1 2">
    <name type="scientific">Scleroderma citrinum Foug A</name>
    <dbReference type="NCBI Taxonomy" id="1036808"/>
    <lineage>
        <taxon>Eukaryota</taxon>
        <taxon>Fungi</taxon>
        <taxon>Dikarya</taxon>
        <taxon>Basidiomycota</taxon>
        <taxon>Agaricomycotina</taxon>
        <taxon>Agaricomycetes</taxon>
        <taxon>Agaricomycetidae</taxon>
        <taxon>Boletales</taxon>
        <taxon>Sclerodermatineae</taxon>
        <taxon>Sclerodermataceae</taxon>
        <taxon>Scleroderma</taxon>
    </lineage>
</organism>